<reference evidence="1" key="1">
    <citation type="submission" date="2018-11" db="EMBL/GenBank/DDBJ databases">
        <authorList>
            <person name="Alioto T."/>
            <person name="Alioto T."/>
        </authorList>
    </citation>
    <scope>NUCLEOTIDE SEQUENCE</scope>
</reference>
<dbReference type="EMBL" id="UYJE01000914">
    <property type="protein sequence ID" value="VDH97576.1"/>
    <property type="molecule type" value="Genomic_DNA"/>
</dbReference>
<comment type="caution">
    <text evidence="1">The sequence shown here is derived from an EMBL/GenBank/DDBJ whole genome shotgun (WGS) entry which is preliminary data.</text>
</comment>
<dbReference type="OrthoDB" id="10059613at2759"/>
<organism evidence="1 2">
    <name type="scientific">Mytilus galloprovincialis</name>
    <name type="common">Mediterranean mussel</name>
    <dbReference type="NCBI Taxonomy" id="29158"/>
    <lineage>
        <taxon>Eukaryota</taxon>
        <taxon>Metazoa</taxon>
        <taxon>Spiralia</taxon>
        <taxon>Lophotrochozoa</taxon>
        <taxon>Mollusca</taxon>
        <taxon>Bivalvia</taxon>
        <taxon>Autobranchia</taxon>
        <taxon>Pteriomorphia</taxon>
        <taxon>Mytilida</taxon>
        <taxon>Mytiloidea</taxon>
        <taxon>Mytilidae</taxon>
        <taxon>Mytilinae</taxon>
        <taxon>Mytilus</taxon>
    </lineage>
</organism>
<keyword evidence="2" id="KW-1185">Reference proteome</keyword>
<protein>
    <submittedName>
        <fullName evidence="1">Uncharacterized protein</fullName>
    </submittedName>
</protein>
<evidence type="ECO:0000313" key="2">
    <source>
        <dbReference type="Proteomes" id="UP000596742"/>
    </source>
</evidence>
<sequence>MSGPNSGVQKRIKDEQPKALYNNCHGRRLYLACSDNIKKSSQRNTQLDKIIKVELLESDDGNYSGIRVLCPTRGQSKLSLLSIINNHESLMKLWEWSLQSHMLRFDFFFGFTLGECILRNADNLRQAFSNDLSAAEEKAWLINRKSNSPKSDRMSYGLF</sequence>
<name>A0A8B6BZT1_MYTGA</name>
<evidence type="ECO:0000313" key="1">
    <source>
        <dbReference type="EMBL" id="VDH97576.1"/>
    </source>
</evidence>
<dbReference type="Proteomes" id="UP000596742">
    <property type="component" value="Unassembled WGS sequence"/>
</dbReference>
<dbReference type="AlphaFoldDB" id="A0A8B6BZT1"/>
<proteinExistence type="predicted"/>
<accession>A0A8B6BZT1</accession>
<gene>
    <name evidence="1" type="ORF">MGAL_10B015561</name>
</gene>